<accession>A0A8H7W8A8</accession>
<organism evidence="2 3">
    <name type="scientific">Cadophora malorum</name>
    <dbReference type="NCBI Taxonomy" id="108018"/>
    <lineage>
        <taxon>Eukaryota</taxon>
        <taxon>Fungi</taxon>
        <taxon>Dikarya</taxon>
        <taxon>Ascomycota</taxon>
        <taxon>Pezizomycotina</taxon>
        <taxon>Leotiomycetes</taxon>
        <taxon>Helotiales</taxon>
        <taxon>Ploettnerulaceae</taxon>
        <taxon>Cadophora</taxon>
    </lineage>
</organism>
<feature type="compositionally biased region" description="Low complexity" evidence="1">
    <location>
        <begin position="1090"/>
        <end position="1109"/>
    </location>
</feature>
<dbReference type="CDD" id="cd03143">
    <property type="entry name" value="A4_beta-galactosidase_middle_domain"/>
    <property type="match status" value="1"/>
</dbReference>
<feature type="region of interest" description="Disordered" evidence="1">
    <location>
        <begin position="1090"/>
        <end position="1123"/>
    </location>
</feature>
<protein>
    <recommendedName>
        <fullName evidence="4">Glycoside hydrolase family 2 protein</fullName>
    </recommendedName>
</protein>
<dbReference type="InterPro" id="IPR029062">
    <property type="entry name" value="Class_I_gatase-like"/>
</dbReference>
<name>A0A8H7W8A8_9HELO</name>
<evidence type="ECO:0000313" key="3">
    <source>
        <dbReference type="Proteomes" id="UP000664132"/>
    </source>
</evidence>
<evidence type="ECO:0008006" key="4">
    <source>
        <dbReference type="Google" id="ProtNLM"/>
    </source>
</evidence>
<gene>
    <name evidence="2" type="ORF">IFR04_010833</name>
</gene>
<dbReference type="OrthoDB" id="2579248at2759"/>
<dbReference type="AlphaFoldDB" id="A0A8H7W8A8"/>
<evidence type="ECO:0000256" key="1">
    <source>
        <dbReference type="SAM" id="MobiDB-lite"/>
    </source>
</evidence>
<dbReference type="PANTHER" id="PTHR36848">
    <property type="entry name" value="DNA-BINDING PROTEIN (PUTATIVE SECRETED PROTEIN)-RELATED"/>
    <property type="match status" value="1"/>
</dbReference>
<dbReference type="EMBL" id="JAFJYH010000200">
    <property type="protein sequence ID" value="KAG4416008.1"/>
    <property type="molecule type" value="Genomic_DNA"/>
</dbReference>
<comment type="caution">
    <text evidence="2">The sequence shown here is derived from an EMBL/GenBank/DDBJ whole genome shotgun (WGS) entry which is preliminary data.</text>
</comment>
<dbReference type="PANTHER" id="PTHR36848:SF2">
    <property type="entry name" value="SECRETED PROTEIN"/>
    <property type="match status" value="1"/>
</dbReference>
<dbReference type="Proteomes" id="UP000664132">
    <property type="component" value="Unassembled WGS sequence"/>
</dbReference>
<proteinExistence type="predicted"/>
<evidence type="ECO:0000313" key="2">
    <source>
        <dbReference type="EMBL" id="KAG4416008.1"/>
    </source>
</evidence>
<dbReference type="Gene3D" id="3.40.50.880">
    <property type="match status" value="1"/>
</dbReference>
<sequence length="1145" mass="127822">MDYLTSFVNAAPKQSKMAEHLNTTKKVNPLTYPKSSEPFSRKLFKNPTSEYRGCPLWAWNTKLEKEQLKRQIDNFADMGMGGFHMHVRTGLDTEYLGPEFMDIVLSCVEYAESKKMLACLYDEDRWPSGSAGGKVIKQNPEHKGKHILFTCHPYGTVDLGGNQSPSSARASRTENGHLLATYDVTLDENGCLKSSRILKKGQTGSNVWYAYMETNNGSPWFNDQTYVDTLSPEAISSFIKTTHEVYKDKIGDKFGKSVPCIFTDEPQFATKTQLSNPLAENDVFLPWTADLPVSFKKAYDEDIVANLPQIFWNLPHGSPSRFRHQFHDHVAERFVTAFMDQLSSWCRKNNLMLNGHMMEEPTLYSQTTALGEAMRCYRNQEMPGMDLLVDWVEYNTAKQASSVSRQNGTKGTMCEIYGVTHWTFTFEGHKGCGDWQAALGITFRVHHLTWVSMAGEGKRDYPACIGYQSPWYKEYGHVEDHFARVGVAMTRGKAVTRVAVIHPIESYWLAFGPNGSGDELSSRDQAFADLTRWLLHGLVDFDFIAESLLPGQVPNKPYGSTLQVGKCEYDAVIVPNLRTIRSSTLKILQNFTIRGGKVIIAGSAPEFVDAKVPLRGQSIEQSKNIFWSEQSILSALEPYREVRVTIGQNVLADKLLYQMRQDGDERFVFICNTDRQNPFDTTVSLKGNWKVEKLDTFTGEESVISSHQKHSWTSFSYRFEGCASLLLRLFPSTTSSPLQIIQSLTNISLPPPDLTLEGITLTEPNVLTLDYASYKLSTSPDDTFSSPTEVLRIDNIIRSQLKLPRKGMAWRQPWTIPSSERKPLTTVTLLFKFTSTFTITKPTLLALEAPETMTSIRLNNTAIPSSSSRTGHAKGKSGWWVDEAIRTLPIPPNTIQAGENTLTLTFPFGVLTNIERIYILGSFAVTFPTPGQTLISPLDIAFLSWGDITTQGLPFYVGNVVYNYTFSLPNSPSITHDLTLTVPQFSSPVLVVHSLPSLTERNAGAGAGSQAKKLGRIAFQPHTLHLGKFAAGTHRISITAYGNRYNAFGHFHLADGRTDQCWPDIWRTEGDWWTDAYNVRPIGILAPPSFSTSSSASSSPPRSPSTSPSLVNKYFESDSETDSKEWVVVTPISTAPPGSISGSMM</sequence>
<reference evidence="2" key="1">
    <citation type="submission" date="2021-02" db="EMBL/GenBank/DDBJ databases">
        <title>Genome sequence Cadophora malorum strain M34.</title>
        <authorList>
            <person name="Stefanovic E."/>
            <person name="Vu D."/>
            <person name="Scully C."/>
            <person name="Dijksterhuis J."/>
            <person name="Roader J."/>
            <person name="Houbraken J."/>
        </authorList>
    </citation>
    <scope>NUCLEOTIDE SEQUENCE</scope>
    <source>
        <strain evidence="2">M34</strain>
    </source>
</reference>
<dbReference type="InterPro" id="IPR053161">
    <property type="entry name" value="Ulvan_degrading_GH"/>
</dbReference>
<keyword evidence="3" id="KW-1185">Reference proteome</keyword>